<feature type="region of interest" description="Disordered" evidence="1">
    <location>
        <begin position="1"/>
        <end position="39"/>
    </location>
</feature>
<dbReference type="GeneID" id="9056271"/>
<reference evidence="2 3" key="1">
    <citation type="submission" date="2008-07" db="EMBL/GenBank/DDBJ databases">
        <authorList>
            <person name="El-Sayed N."/>
            <person name="Caler E."/>
            <person name="Inman J."/>
            <person name="Amedeo P."/>
            <person name="Hass B."/>
            <person name="Wortman J."/>
        </authorList>
    </citation>
    <scope>NUCLEOTIDE SEQUENCE [LARGE SCALE GENOMIC DNA]</scope>
    <source>
        <strain evidence="3">ATCC 50983 / TXsc</strain>
    </source>
</reference>
<organism evidence="3">
    <name type="scientific">Perkinsus marinus (strain ATCC 50983 / TXsc)</name>
    <dbReference type="NCBI Taxonomy" id="423536"/>
    <lineage>
        <taxon>Eukaryota</taxon>
        <taxon>Sar</taxon>
        <taxon>Alveolata</taxon>
        <taxon>Perkinsozoa</taxon>
        <taxon>Perkinsea</taxon>
        <taxon>Perkinsida</taxon>
        <taxon>Perkinsidae</taxon>
        <taxon>Perkinsus</taxon>
    </lineage>
</organism>
<proteinExistence type="predicted"/>
<dbReference type="AlphaFoldDB" id="C5KR93"/>
<keyword evidence="3" id="KW-1185">Reference proteome</keyword>
<protein>
    <submittedName>
        <fullName evidence="2">Uncharacterized protein</fullName>
    </submittedName>
</protein>
<feature type="compositionally biased region" description="Low complexity" evidence="1">
    <location>
        <begin position="131"/>
        <end position="141"/>
    </location>
</feature>
<feature type="compositionally biased region" description="Low complexity" evidence="1">
    <location>
        <begin position="149"/>
        <end position="164"/>
    </location>
</feature>
<sequence>MEASSSYPTGSAPPLQSTPYVYHPQVPAQAGQHLASANEGSAPLVTVSYPVTNQTPSVPAVGQASETTGSGQDTSAPLVTITAWSQPGSATTSQQPVAHPPAGNVQQATVMPSDHHEAVASTLPHSGSATVASSQGVQVQPSPDPSPVPSVAGQGAQMGFQQAAVASSAPPGVGGQGMSTQGKDEQAFAPSAPPMVPQQAQAPMPSNACWPGGPRSAFSC</sequence>
<feature type="compositionally biased region" description="Polar residues" evidence="1">
    <location>
        <begin position="1"/>
        <end position="19"/>
    </location>
</feature>
<dbReference type="EMBL" id="GG675767">
    <property type="protein sequence ID" value="EER12994.1"/>
    <property type="molecule type" value="Genomic_DNA"/>
</dbReference>
<feature type="region of interest" description="Disordered" evidence="1">
    <location>
        <begin position="51"/>
        <end position="220"/>
    </location>
</feature>
<gene>
    <name evidence="2" type="ORF">Pmar_PMAR019523</name>
</gene>
<dbReference type="InParanoid" id="C5KR93"/>
<name>C5KR93_PERM5</name>
<dbReference type="RefSeq" id="XP_002781199.1">
    <property type="nucleotide sequence ID" value="XM_002781153.1"/>
</dbReference>
<dbReference type="OrthoDB" id="10616251at2759"/>
<accession>C5KR93</accession>
<evidence type="ECO:0000313" key="2">
    <source>
        <dbReference type="EMBL" id="EER12994.1"/>
    </source>
</evidence>
<feature type="compositionally biased region" description="Polar residues" evidence="1">
    <location>
        <begin position="64"/>
        <end position="96"/>
    </location>
</feature>
<feature type="compositionally biased region" description="Low complexity" evidence="1">
    <location>
        <begin position="197"/>
        <end position="206"/>
    </location>
</feature>
<evidence type="ECO:0000256" key="1">
    <source>
        <dbReference type="SAM" id="MobiDB-lite"/>
    </source>
</evidence>
<dbReference type="Proteomes" id="UP000007800">
    <property type="component" value="Unassembled WGS sequence"/>
</dbReference>
<evidence type="ECO:0000313" key="3">
    <source>
        <dbReference type="Proteomes" id="UP000007800"/>
    </source>
</evidence>